<protein>
    <submittedName>
        <fullName evidence="4">Glycosyltransferase family 90 protein</fullName>
    </submittedName>
</protein>
<feature type="transmembrane region" description="Helical" evidence="2">
    <location>
        <begin position="41"/>
        <end position="61"/>
    </location>
</feature>
<reference evidence="4 5" key="1">
    <citation type="journal article" date="2016" name="Nat. Commun.">
        <title>Ectomycorrhizal ecology is imprinted in the genome of the dominant symbiotic fungus Cenococcum geophilum.</title>
        <authorList>
            <consortium name="DOE Joint Genome Institute"/>
            <person name="Peter M."/>
            <person name="Kohler A."/>
            <person name="Ohm R.A."/>
            <person name="Kuo A."/>
            <person name="Krutzmann J."/>
            <person name="Morin E."/>
            <person name="Arend M."/>
            <person name="Barry K.W."/>
            <person name="Binder M."/>
            <person name="Choi C."/>
            <person name="Clum A."/>
            <person name="Copeland A."/>
            <person name="Grisel N."/>
            <person name="Haridas S."/>
            <person name="Kipfer T."/>
            <person name="LaButti K."/>
            <person name="Lindquist E."/>
            <person name="Lipzen A."/>
            <person name="Maire R."/>
            <person name="Meier B."/>
            <person name="Mihaltcheva S."/>
            <person name="Molinier V."/>
            <person name="Murat C."/>
            <person name="Poggeler S."/>
            <person name="Quandt C.A."/>
            <person name="Sperisen C."/>
            <person name="Tritt A."/>
            <person name="Tisserant E."/>
            <person name="Crous P.W."/>
            <person name="Henrissat B."/>
            <person name="Nehls U."/>
            <person name="Egli S."/>
            <person name="Spatafora J.W."/>
            <person name="Grigoriev I.V."/>
            <person name="Martin F.M."/>
        </authorList>
    </citation>
    <scope>NUCLEOTIDE SEQUENCE [LARGE SCALE GENOMIC DNA]</scope>
    <source>
        <strain evidence="4 5">CBS 459.81</strain>
    </source>
</reference>
<dbReference type="OrthoDB" id="541052at2759"/>
<dbReference type="InterPro" id="IPR006598">
    <property type="entry name" value="CAP10"/>
</dbReference>
<dbReference type="GO" id="GO:0016740">
    <property type="term" value="F:transferase activity"/>
    <property type="evidence" value="ECO:0007669"/>
    <property type="project" value="UniProtKB-KW"/>
</dbReference>
<feature type="transmembrane region" description="Helical" evidence="2">
    <location>
        <begin position="16"/>
        <end position="34"/>
    </location>
</feature>
<dbReference type="InterPro" id="IPR051091">
    <property type="entry name" value="O-Glucosyltr/Glycosyltrsf_90"/>
</dbReference>
<dbReference type="AlphaFoldDB" id="A0A8E2EE85"/>
<dbReference type="SMART" id="SM00672">
    <property type="entry name" value="CAP10"/>
    <property type="match status" value="1"/>
</dbReference>
<gene>
    <name evidence="4" type="ORF">K432DRAFT_324585</name>
</gene>
<evidence type="ECO:0000313" key="4">
    <source>
        <dbReference type="EMBL" id="OCK82238.1"/>
    </source>
</evidence>
<proteinExistence type="predicted"/>
<dbReference type="Pfam" id="PF05686">
    <property type="entry name" value="Glyco_transf_90"/>
    <property type="match status" value="1"/>
</dbReference>
<feature type="region of interest" description="Disordered" evidence="1">
    <location>
        <begin position="584"/>
        <end position="608"/>
    </location>
</feature>
<dbReference type="Proteomes" id="UP000250266">
    <property type="component" value="Unassembled WGS sequence"/>
</dbReference>
<evidence type="ECO:0000259" key="3">
    <source>
        <dbReference type="SMART" id="SM00672"/>
    </source>
</evidence>
<feature type="domain" description="Glycosyl transferase CAP10" evidence="3">
    <location>
        <begin position="656"/>
        <end position="949"/>
    </location>
</feature>
<feature type="transmembrane region" description="Helical" evidence="2">
    <location>
        <begin position="174"/>
        <end position="194"/>
    </location>
</feature>
<evidence type="ECO:0000256" key="1">
    <source>
        <dbReference type="SAM" id="MobiDB-lite"/>
    </source>
</evidence>
<sequence length="958" mass="108079">MHPVISVVVENVARNWHLFLLATFIIASIVSTINTPVQHSLLITSISWALVWIASVLRAGIYSGGDNTTRKKFSWIAGCLLALAQICERAARDKEGIWLTKALLPALVYLISKTEIWTNAGASTAIAAHEMQSLDAQPNLEKTKHAASSRLLGIATLSAATVLTTPFITSPTSALGFCSVLFTAIGLTSFEMAISSAKDEKSNGNRGFVSANGTFSRRNSLNGAQQAHYFTSLRDVAAVVGIICGAATLLMESFRTDALIWNPKISELGGDWKLVQPPRIIEQCVLMIVEGSVEKVLLFVSLHQQGALRTSFVAVFACLYARLNSGASISGIWFTIIFASTTLLFLYHPSSSTQTMIDRRGTARAKRIVLFLAIVSYTGVFVHFSYRNITLRSVDTSTAPIIAITPPVNLYDPVPLDTKKGHPVDQLIRSAEKDFQSLLAGQSKTLADAVTEYRHRYGIPPPPQFERWFEFAQRAGVQLIDEFDTINEALLPFWALKPSTIRARVREALGSNENHLIGLMIRDGKAVKIENGPEWQQQATMGMITNFVQHLPDMDLAFNIHDEPRVVVPHDQLSRLIEIARDQTRPAAFGKDSPRNAFSKRPDDMNNGQRFDEAKTTRFNQFAHQQTWTHSRLSCSPNSPARSYDDNAADNLTSYAIGELGFVYNASAFADICNSPSLRQTYGFFERPNAFNIVHDLIPIFSQSKVSSFQDILYPSPWYWFGKVGYDEERDTTWENKTNNLYWRGSTTGGFSRNGGWRRQHRQHVVQRLNAPDKAKILINRGREDAPDWQVKEVQRRDYADLIDIKFSHVGQCDPGDCDAQKEFFDVVERVDGQDAWQHKHLLDMDGNAFSGRFYAFLKSQSLVYKMAVFQEWHKEWLMPWVHYIPLSLRGDEWLELVRYFSGEEEGKIQAPRMAMQGREWASKVLRNEDFEVWFFRLLLEYGRLIDEDREFIGYPGP</sequence>
<feature type="transmembrane region" description="Helical" evidence="2">
    <location>
        <begin position="151"/>
        <end position="168"/>
    </location>
</feature>
<keyword evidence="2" id="KW-0812">Transmembrane</keyword>
<dbReference type="PANTHER" id="PTHR12203">
    <property type="entry name" value="KDEL LYS-ASP-GLU-LEU CONTAINING - RELATED"/>
    <property type="match status" value="1"/>
</dbReference>
<evidence type="ECO:0000256" key="2">
    <source>
        <dbReference type="SAM" id="Phobius"/>
    </source>
</evidence>
<dbReference type="EMBL" id="KV744894">
    <property type="protein sequence ID" value="OCK82238.1"/>
    <property type="molecule type" value="Genomic_DNA"/>
</dbReference>
<keyword evidence="2" id="KW-1133">Transmembrane helix</keyword>
<evidence type="ECO:0000313" key="5">
    <source>
        <dbReference type="Proteomes" id="UP000250266"/>
    </source>
</evidence>
<accession>A0A8E2EE85</accession>
<keyword evidence="5" id="KW-1185">Reference proteome</keyword>
<dbReference type="PANTHER" id="PTHR12203:SF104">
    <property type="entry name" value="PROTEIN CAP1, PUTATIVE (AFU_ORTHOLOGUE AFUA_1G05595)-RELATED"/>
    <property type="match status" value="1"/>
</dbReference>
<feature type="transmembrane region" description="Helical" evidence="2">
    <location>
        <begin position="368"/>
        <end position="386"/>
    </location>
</feature>
<keyword evidence="4" id="KW-0808">Transferase</keyword>
<feature type="transmembrane region" description="Helical" evidence="2">
    <location>
        <begin position="329"/>
        <end position="347"/>
    </location>
</feature>
<name>A0A8E2EE85_9PEZI</name>
<organism evidence="4 5">
    <name type="scientific">Lepidopterella palustris CBS 459.81</name>
    <dbReference type="NCBI Taxonomy" id="1314670"/>
    <lineage>
        <taxon>Eukaryota</taxon>
        <taxon>Fungi</taxon>
        <taxon>Dikarya</taxon>
        <taxon>Ascomycota</taxon>
        <taxon>Pezizomycotina</taxon>
        <taxon>Dothideomycetes</taxon>
        <taxon>Pleosporomycetidae</taxon>
        <taxon>Mytilinidiales</taxon>
        <taxon>Argynnaceae</taxon>
        <taxon>Lepidopterella</taxon>
    </lineage>
</organism>
<keyword evidence="2" id="KW-0472">Membrane</keyword>